<sequence>MRRISCEHWAVVHTASSDLEPWLGADSGMNPLRRMNTHIGIKRVLPEITKETRTRRRMYFSILIFGISVRLAWYGELAAGAGGVNSALVHFSYFHCHQSHHPQTAPHSLKTLPSESSMKVTTPQCIGLYAAHDPPRRGPPFPCPPQADIQPQLRIRLLLGVATRRRCTLHVNTALSWEKSGKPGDRRNGDDVSNGVMLTSLKMYRDHVAPPPPGYSRVSKGCLRCIVYVGQSGNFPVRLLVKPQDAGTEAFMLSIFFEAFVHRDHAFRLHHLLSMSSNATRASLAINVCLITTDAGQSIVSGSEGLKVNNEDWMRTPKLREVNTDDDEWNALTLTVRVVITQSSELLSH</sequence>
<name>A0A369JNM5_HYPMA</name>
<dbReference type="EMBL" id="LUEZ02000048">
    <property type="protein sequence ID" value="RDB22942.1"/>
    <property type="molecule type" value="Genomic_DNA"/>
</dbReference>
<evidence type="ECO:0000313" key="2">
    <source>
        <dbReference type="EMBL" id="RDB22942.1"/>
    </source>
</evidence>
<evidence type="ECO:0000313" key="3">
    <source>
        <dbReference type="Proteomes" id="UP000076154"/>
    </source>
</evidence>
<evidence type="ECO:0000256" key="1">
    <source>
        <dbReference type="SAM" id="Phobius"/>
    </source>
</evidence>
<keyword evidence="1" id="KW-0472">Membrane</keyword>
<organism evidence="2 3">
    <name type="scientific">Hypsizygus marmoreus</name>
    <name type="common">White beech mushroom</name>
    <name type="synonym">Agaricus marmoreus</name>
    <dbReference type="NCBI Taxonomy" id="39966"/>
    <lineage>
        <taxon>Eukaryota</taxon>
        <taxon>Fungi</taxon>
        <taxon>Dikarya</taxon>
        <taxon>Basidiomycota</taxon>
        <taxon>Agaricomycotina</taxon>
        <taxon>Agaricomycetes</taxon>
        <taxon>Agaricomycetidae</taxon>
        <taxon>Agaricales</taxon>
        <taxon>Tricholomatineae</taxon>
        <taxon>Lyophyllaceae</taxon>
        <taxon>Hypsizygus</taxon>
    </lineage>
</organism>
<dbReference type="Proteomes" id="UP000076154">
    <property type="component" value="Unassembled WGS sequence"/>
</dbReference>
<proteinExistence type="predicted"/>
<dbReference type="AlphaFoldDB" id="A0A369JNM5"/>
<keyword evidence="1" id="KW-1133">Transmembrane helix</keyword>
<reference evidence="2" key="1">
    <citation type="submission" date="2018-04" db="EMBL/GenBank/DDBJ databases">
        <title>Whole genome sequencing of Hypsizygus marmoreus.</title>
        <authorList>
            <person name="Choi I.-G."/>
            <person name="Min B."/>
            <person name="Kim J.-G."/>
            <person name="Kim S."/>
            <person name="Oh Y.-L."/>
            <person name="Kong W.-S."/>
            <person name="Park H."/>
            <person name="Jeong J."/>
            <person name="Song E.-S."/>
        </authorList>
    </citation>
    <scope>NUCLEOTIDE SEQUENCE [LARGE SCALE GENOMIC DNA]</scope>
    <source>
        <strain evidence="2">51987-8</strain>
    </source>
</reference>
<gene>
    <name evidence="2" type="ORF">Hypma_009901</name>
</gene>
<comment type="caution">
    <text evidence="2">The sequence shown here is derived from an EMBL/GenBank/DDBJ whole genome shotgun (WGS) entry which is preliminary data.</text>
</comment>
<keyword evidence="3" id="KW-1185">Reference proteome</keyword>
<protein>
    <submittedName>
        <fullName evidence="2">Uncharacterized protein</fullName>
    </submittedName>
</protein>
<feature type="transmembrane region" description="Helical" evidence="1">
    <location>
        <begin position="58"/>
        <end position="75"/>
    </location>
</feature>
<keyword evidence="1" id="KW-0812">Transmembrane</keyword>
<accession>A0A369JNM5</accession>
<dbReference type="InParanoid" id="A0A369JNM5"/>